<proteinExistence type="predicted"/>
<dbReference type="Proteomes" id="UP000269154">
    <property type="component" value="Unassembled WGS sequence"/>
</dbReference>
<comment type="caution">
    <text evidence="1">The sequence shown here is derived from an EMBL/GenBank/DDBJ whole genome shotgun (WGS) entry which is preliminary data.</text>
</comment>
<organism evidence="1 2">
    <name type="scientific">Okeania hirsuta</name>
    <dbReference type="NCBI Taxonomy" id="1458930"/>
    <lineage>
        <taxon>Bacteria</taxon>
        <taxon>Bacillati</taxon>
        <taxon>Cyanobacteriota</taxon>
        <taxon>Cyanophyceae</taxon>
        <taxon>Oscillatoriophycideae</taxon>
        <taxon>Oscillatoriales</taxon>
        <taxon>Microcoleaceae</taxon>
        <taxon>Okeania</taxon>
    </lineage>
</organism>
<name>A0A3N6PU83_9CYAN</name>
<accession>A0A3N6PU83</accession>
<keyword evidence="2" id="KW-1185">Reference proteome</keyword>
<reference evidence="1 2" key="1">
    <citation type="journal article" date="2018" name="ACS Chem. Biol.">
        <title>Ketoreductase domain dysfunction expands chemodiversity: malyngamide biosynthesis in the cyanobacterium Okeania hirsuta.</title>
        <authorList>
            <person name="Moss N.A."/>
            <person name="Leao T."/>
            <person name="Rankin M."/>
            <person name="McCullough T.M."/>
            <person name="Qu P."/>
            <person name="Korobeynikov A."/>
            <person name="Smith J.L."/>
            <person name="Gerwick L."/>
            <person name="Gerwick W.H."/>
        </authorList>
    </citation>
    <scope>NUCLEOTIDE SEQUENCE [LARGE SCALE GENOMIC DNA]</scope>
    <source>
        <strain evidence="1 2">PAB10Feb10-1</strain>
    </source>
</reference>
<dbReference type="RefSeq" id="WP_124155772.1">
    <property type="nucleotide sequence ID" value="NZ_CAWOLW010000377.1"/>
</dbReference>
<dbReference type="AlphaFoldDB" id="A0A3N6PU83"/>
<evidence type="ECO:0000313" key="1">
    <source>
        <dbReference type="EMBL" id="RQH19763.1"/>
    </source>
</evidence>
<evidence type="ECO:0000313" key="2">
    <source>
        <dbReference type="Proteomes" id="UP000269154"/>
    </source>
</evidence>
<dbReference type="EMBL" id="RCBY01000438">
    <property type="protein sequence ID" value="RQH19763.1"/>
    <property type="molecule type" value="Genomic_DNA"/>
</dbReference>
<sequence length="163" mass="18960">MFEYGWDITGSNPSNAILVRPLHSRYPIVDAGVDWLKSRNNFNYSGKLYISRMHVRYNRETFRRTSLSRKPPIGELSGQVCFKISGQVHYRTLQLRGCSDLPKGPSKRRIEEVKSLEELTDWPAMGYQIILENLTITYRLGYLEPLPEKEDKGEFILLSYELV</sequence>
<gene>
    <name evidence="1" type="ORF">D5R40_32405</name>
</gene>
<protein>
    <submittedName>
        <fullName evidence="1">Uncharacterized protein</fullName>
    </submittedName>
</protein>